<keyword evidence="6" id="KW-0408">Iron</keyword>
<dbReference type="EMBL" id="MFGW01000253">
    <property type="protein sequence ID" value="OGF58311.1"/>
    <property type="molecule type" value="Genomic_DNA"/>
</dbReference>
<evidence type="ECO:0000256" key="4">
    <source>
        <dbReference type="ARBA" id="ARBA00022691"/>
    </source>
</evidence>
<comment type="cofactor">
    <cofactor evidence="1">
        <name>[4Fe-4S] cluster</name>
        <dbReference type="ChEBI" id="CHEBI:49883"/>
    </cofactor>
</comment>
<accession>A0A1F5V5X3</accession>
<protein>
    <recommendedName>
        <fullName evidence="8">Radical SAM core domain-containing protein</fullName>
    </recommendedName>
</protein>
<dbReference type="STRING" id="1817863.A2Y62_18590"/>
<evidence type="ECO:0000313" key="10">
    <source>
        <dbReference type="Proteomes" id="UP000178943"/>
    </source>
</evidence>
<feature type="domain" description="Radical SAM core" evidence="8">
    <location>
        <begin position="190"/>
        <end position="412"/>
    </location>
</feature>
<sequence length="448" mass="51574">MKILLINPCWDYQPVKKGPVYNRKFPPVELANIAGYLLENNIEPVIYDANIENISPEEVAGKAAGFDKIFITSSTLDKWICPNIDIDVFLQTTKLIRQVQEQMYILGAHPTVHPEKILRQTGARAAIIGEPELTAKELALHDDRSHIKGIAYIDEHDVFCRNEPQTPIDLNSMPMPAFHLLKKSAYFYEVLGDDMMVLEGSRGCPYPCIFCFKSMYGDSVRKKEPAKLIKEVESVIKSNGVRSVYFMDLEFTVFKKNVIELSDLLIERGSPVEWCCQTRADAVDENLLEKMKKAGCTLIHFGVETGSERIMKLIHKNITKEKILKGMQLTKEAGIDTACFFMFGFPAETKEEMQETVDFARQLNPIYASFHVAIPYPETAFYDNFKSVPDSLFPSHFSDEFTFQELSSISRKAFLSYYLRFTYIFDRLRNANLRSLWKQFKIFLWYIK</sequence>
<dbReference type="Gene3D" id="3.80.30.20">
    <property type="entry name" value="tm_1862 like domain"/>
    <property type="match status" value="1"/>
</dbReference>
<evidence type="ECO:0000313" key="9">
    <source>
        <dbReference type="EMBL" id="OGF58311.1"/>
    </source>
</evidence>
<dbReference type="InterPro" id="IPR006638">
    <property type="entry name" value="Elp3/MiaA/NifB-like_rSAM"/>
</dbReference>
<dbReference type="SFLD" id="SFLDS00029">
    <property type="entry name" value="Radical_SAM"/>
    <property type="match status" value="1"/>
</dbReference>
<keyword evidence="5" id="KW-0479">Metal-binding</keyword>
<dbReference type="Proteomes" id="UP000178943">
    <property type="component" value="Unassembled WGS sequence"/>
</dbReference>
<dbReference type="Pfam" id="PF04055">
    <property type="entry name" value="Radical_SAM"/>
    <property type="match status" value="1"/>
</dbReference>
<keyword evidence="7" id="KW-0411">Iron-sulfur</keyword>
<dbReference type="SFLD" id="SFLDG01123">
    <property type="entry name" value="methyltransferase_(Class_B)"/>
    <property type="match status" value="1"/>
</dbReference>
<dbReference type="Gene3D" id="3.40.50.280">
    <property type="entry name" value="Cobalamin-binding domain"/>
    <property type="match status" value="1"/>
</dbReference>
<keyword evidence="4" id="KW-0949">S-adenosyl-L-methionine</keyword>
<evidence type="ECO:0000256" key="2">
    <source>
        <dbReference type="ARBA" id="ARBA00022603"/>
    </source>
</evidence>
<gene>
    <name evidence="9" type="ORF">A2Y62_18590</name>
</gene>
<dbReference type="GO" id="GO:0003824">
    <property type="term" value="F:catalytic activity"/>
    <property type="evidence" value="ECO:0007669"/>
    <property type="project" value="InterPro"/>
</dbReference>
<proteinExistence type="predicted"/>
<comment type="caution">
    <text evidence="9">The sequence shown here is derived from an EMBL/GenBank/DDBJ whole genome shotgun (WGS) entry which is preliminary data.</text>
</comment>
<keyword evidence="2" id="KW-0489">Methyltransferase</keyword>
<evidence type="ECO:0000256" key="3">
    <source>
        <dbReference type="ARBA" id="ARBA00022679"/>
    </source>
</evidence>
<evidence type="ECO:0000256" key="5">
    <source>
        <dbReference type="ARBA" id="ARBA00022723"/>
    </source>
</evidence>
<evidence type="ECO:0000256" key="7">
    <source>
        <dbReference type="ARBA" id="ARBA00023014"/>
    </source>
</evidence>
<evidence type="ECO:0000256" key="6">
    <source>
        <dbReference type="ARBA" id="ARBA00023004"/>
    </source>
</evidence>
<reference evidence="9 10" key="1">
    <citation type="journal article" date="2016" name="Nat. Commun.">
        <title>Thousands of microbial genomes shed light on interconnected biogeochemical processes in an aquifer system.</title>
        <authorList>
            <person name="Anantharaman K."/>
            <person name="Brown C.T."/>
            <person name="Hug L.A."/>
            <person name="Sharon I."/>
            <person name="Castelle C.J."/>
            <person name="Probst A.J."/>
            <person name="Thomas B.C."/>
            <person name="Singh A."/>
            <person name="Wilkins M.J."/>
            <person name="Karaoz U."/>
            <person name="Brodie E.L."/>
            <person name="Williams K.H."/>
            <person name="Hubbard S.S."/>
            <person name="Banfield J.F."/>
        </authorList>
    </citation>
    <scope>NUCLEOTIDE SEQUENCE [LARGE SCALE GENOMIC DNA]</scope>
</reference>
<name>A0A1F5V5X3_9BACT</name>
<dbReference type="PANTHER" id="PTHR43409">
    <property type="entry name" value="ANAEROBIC MAGNESIUM-PROTOPORPHYRIN IX MONOMETHYL ESTER CYCLASE-RELATED"/>
    <property type="match status" value="1"/>
</dbReference>
<dbReference type="InterPro" id="IPR034466">
    <property type="entry name" value="Methyltransferase_Class_B"/>
</dbReference>
<dbReference type="InterPro" id="IPR007197">
    <property type="entry name" value="rSAM"/>
</dbReference>
<dbReference type="GO" id="GO:0046872">
    <property type="term" value="F:metal ion binding"/>
    <property type="evidence" value="ECO:0007669"/>
    <property type="project" value="UniProtKB-KW"/>
</dbReference>
<dbReference type="AlphaFoldDB" id="A0A1F5V5X3"/>
<keyword evidence="3" id="KW-0808">Transferase</keyword>
<evidence type="ECO:0000256" key="1">
    <source>
        <dbReference type="ARBA" id="ARBA00001966"/>
    </source>
</evidence>
<dbReference type="CDD" id="cd01335">
    <property type="entry name" value="Radical_SAM"/>
    <property type="match status" value="1"/>
</dbReference>
<dbReference type="SMART" id="SM00729">
    <property type="entry name" value="Elp3"/>
    <property type="match status" value="1"/>
</dbReference>
<dbReference type="SUPFAM" id="SSF102114">
    <property type="entry name" value="Radical SAM enzymes"/>
    <property type="match status" value="1"/>
</dbReference>
<dbReference type="GO" id="GO:0051539">
    <property type="term" value="F:4 iron, 4 sulfur cluster binding"/>
    <property type="evidence" value="ECO:0007669"/>
    <property type="project" value="UniProtKB-KW"/>
</dbReference>
<dbReference type="PANTHER" id="PTHR43409:SF7">
    <property type="entry name" value="BLL1977 PROTEIN"/>
    <property type="match status" value="1"/>
</dbReference>
<dbReference type="PROSITE" id="PS51918">
    <property type="entry name" value="RADICAL_SAM"/>
    <property type="match status" value="1"/>
</dbReference>
<dbReference type="InterPro" id="IPR051198">
    <property type="entry name" value="BchE-like"/>
</dbReference>
<organism evidence="9 10">
    <name type="scientific">Candidatus Fischerbacteria bacterium RBG_13_37_8</name>
    <dbReference type="NCBI Taxonomy" id="1817863"/>
    <lineage>
        <taxon>Bacteria</taxon>
        <taxon>Candidatus Fischeribacteriota</taxon>
    </lineage>
</organism>
<dbReference type="InterPro" id="IPR058240">
    <property type="entry name" value="rSAM_sf"/>
</dbReference>
<dbReference type="SFLD" id="SFLDG01082">
    <property type="entry name" value="B12-binding_domain_containing"/>
    <property type="match status" value="1"/>
</dbReference>
<evidence type="ECO:0000259" key="8">
    <source>
        <dbReference type="PROSITE" id="PS51918"/>
    </source>
</evidence>
<dbReference type="InterPro" id="IPR023404">
    <property type="entry name" value="rSAM_horseshoe"/>
</dbReference>